<feature type="binding site" evidence="7">
    <location>
        <position position="122"/>
    </location>
    <ligand>
        <name>Zn(2+)</name>
        <dbReference type="ChEBI" id="CHEBI:29105"/>
        <label>1</label>
    </ligand>
</feature>
<dbReference type="OrthoDB" id="9802248at2"/>
<dbReference type="Gene3D" id="3.60.15.10">
    <property type="entry name" value="Ribonuclease Z/Hydroxyacylglutathione hydrolase-like"/>
    <property type="match status" value="1"/>
</dbReference>
<comment type="caution">
    <text evidence="9">The sequence shown here is derived from an EMBL/GenBank/DDBJ whole genome shotgun (WGS) entry which is preliminary data.</text>
</comment>
<dbReference type="Proteomes" id="UP000284407">
    <property type="component" value="Unassembled WGS sequence"/>
</dbReference>
<feature type="binding site" evidence="7">
    <location>
        <position position="66"/>
    </location>
    <ligand>
        <name>Zn(2+)</name>
        <dbReference type="ChEBI" id="CHEBI:29105"/>
        <label>1</label>
    </ligand>
</feature>
<dbReference type="GO" id="GO:0019243">
    <property type="term" value="P:methylglyoxal catabolic process to D-lactate via S-lactoyl-glutathione"/>
    <property type="evidence" value="ECO:0007669"/>
    <property type="project" value="UniProtKB-UniRule"/>
</dbReference>
<name>A0A420DQB1_9RHOB</name>
<dbReference type="SUPFAM" id="SSF56281">
    <property type="entry name" value="Metallo-hydrolase/oxidoreductase"/>
    <property type="match status" value="1"/>
</dbReference>
<dbReference type="CDD" id="cd07723">
    <property type="entry name" value="hydroxyacylglutathione_hydrolase_MBL-fold"/>
    <property type="match status" value="1"/>
</dbReference>
<dbReference type="GO" id="GO:0046872">
    <property type="term" value="F:metal ion binding"/>
    <property type="evidence" value="ECO:0007669"/>
    <property type="project" value="UniProtKB-KW"/>
</dbReference>
<dbReference type="UniPathway" id="UPA00619">
    <property type="reaction ID" value="UER00676"/>
</dbReference>
<dbReference type="InterPro" id="IPR050110">
    <property type="entry name" value="Glyoxalase_II_hydrolase"/>
</dbReference>
<dbReference type="InterPro" id="IPR036866">
    <property type="entry name" value="RibonucZ/Hydroxyglut_hydro"/>
</dbReference>
<protein>
    <recommendedName>
        <fullName evidence="7">Hydroxyacylglutathione hydrolase</fullName>
        <ecNumber evidence="7">3.1.2.6</ecNumber>
    </recommendedName>
    <alternativeName>
        <fullName evidence="7">Glyoxalase II</fullName>
        <shortName evidence="7">Glx II</shortName>
    </alternativeName>
</protein>
<dbReference type="Pfam" id="PF00753">
    <property type="entry name" value="Lactamase_B"/>
    <property type="match status" value="1"/>
</dbReference>
<dbReference type="Pfam" id="PF16123">
    <property type="entry name" value="HAGH_C"/>
    <property type="match status" value="1"/>
</dbReference>
<dbReference type="EMBL" id="RAQK01000001">
    <property type="protein sequence ID" value="RKE96360.1"/>
    <property type="molecule type" value="Genomic_DNA"/>
</dbReference>
<gene>
    <name evidence="7" type="primary">gloB</name>
    <name evidence="9" type="ORF">C8N30_0918</name>
</gene>
<evidence type="ECO:0000259" key="8">
    <source>
        <dbReference type="SMART" id="SM00849"/>
    </source>
</evidence>
<evidence type="ECO:0000256" key="3">
    <source>
        <dbReference type="ARBA" id="ARBA00006759"/>
    </source>
</evidence>
<keyword evidence="4 7" id="KW-0479">Metal-binding</keyword>
<dbReference type="InterPro" id="IPR032282">
    <property type="entry name" value="HAGH_C"/>
</dbReference>
<keyword evidence="10" id="KW-1185">Reference proteome</keyword>
<dbReference type="NCBIfam" id="TIGR03413">
    <property type="entry name" value="GSH_gloB"/>
    <property type="match status" value="1"/>
</dbReference>
<keyword evidence="6 7" id="KW-0862">Zinc</keyword>
<comment type="catalytic activity">
    <reaction evidence="1 7">
        <text>an S-(2-hydroxyacyl)glutathione + H2O = a 2-hydroxy carboxylate + glutathione + H(+)</text>
        <dbReference type="Rhea" id="RHEA:21864"/>
        <dbReference type="ChEBI" id="CHEBI:15377"/>
        <dbReference type="ChEBI" id="CHEBI:15378"/>
        <dbReference type="ChEBI" id="CHEBI:57925"/>
        <dbReference type="ChEBI" id="CHEBI:58896"/>
        <dbReference type="ChEBI" id="CHEBI:71261"/>
        <dbReference type="EC" id="3.1.2.6"/>
    </reaction>
</comment>
<dbReference type="STRING" id="1443111.Z949_2916"/>
<dbReference type="AlphaFoldDB" id="A0A420DQB1"/>
<feature type="binding site" evidence="7">
    <location>
        <position position="64"/>
    </location>
    <ligand>
        <name>Zn(2+)</name>
        <dbReference type="ChEBI" id="CHEBI:29105"/>
        <label>1</label>
    </ligand>
</feature>
<reference evidence="9 10" key="1">
    <citation type="submission" date="2018-09" db="EMBL/GenBank/DDBJ databases">
        <title>Genomic Encyclopedia of Archaeal and Bacterial Type Strains, Phase II (KMG-II): from individual species to whole genera.</title>
        <authorList>
            <person name="Goeker M."/>
        </authorList>
    </citation>
    <scope>NUCLEOTIDE SEQUENCE [LARGE SCALE GENOMIC DNA]</scope>
    <source>
        <strain evidence="9 10">DSM 11458</strain>
    </source>
</reference>
<sequence>MPAERIETDSHILVTIACLSDNYAFLLRDKATGDVALIDVPEAAPIAAELSSIGWTLSQIWLTHHHPDHIQGLSGLLADFPAPVYGAAADAHRLPDLDTALADGDHFSLGETPVHVIDVSGHTNGHIAFYAPAASAAFTADSLMALGCGRLFEGTPAQMHASLSKMAQWPDDTLICSGHEYTASNAKFALTVDPDNAALQQRARDTTQARSQNKFTVPSLMGLERATNPFLRAGDPALRAAIGMTGSTGPEVFTKVRALKDSF</sequence>
<keyword evidence="5 7" id="KW-0378">Hydrolase</keyword>
<evidence type="ECO:0000256" key="6">
    <source>
        <dbReference type="ARBA" id="ARBA00022833"/>
    </source>
</evidence>
<evidence type="ECO:0000256" key="1">
    <source>
        <dbReference type="ARBA" id="ARBA00001623"/>
    </source>
</evidence>
<comment type="pathway">
    <text evidence="2 7">Secondary metabolite metabolism; methylglyoxal degradation; (R)-lactate from methylglyoxal: step 2/2.</text>
</comment>
<feature type="binding site" evidence="7">
    <location>
        <position position="141"/>
    </location>
    <ligand>
        <name>Zn(2+)</name>
        <dbReference type="ChEBI" id="CHEBI:29105"/>
        <label>1</label>
    </ligand>
</feature>
<feature type="domain" description="Metallo-beta-lactamase" evidence="8">
    <location>
        <begin position="21"/>
        <end position="179"/>
    </location>
</feature>
<accession>A0A420DQB1</accession>
<comment type="similarity">
    <text evidence="3 7">Belongs to the metallo-beta-lactamase superfamily. Glyoxalase II family.</text>
</comment>
<dbReference type="HAMAP" id="MF_01374">
    <property type="entry name" value="Glyoxalase_2"/>
    <property type="match status" value="1"/>
</dbReference>
<dbReference type="InterPro" id="IPR001279">
    <property type="entry name" value="Metallo-B-lactamas"/>
</dbReference>
<evidence type="ECO:0000256" key="4">
    <source>
        <dbReference type="ARBA" id="ARBA00022723"/>
    </source>
</evidence>
<feature type="binding site" evidence="7">
    <location>
        <position position="68"/>
    </location>
    <ligand>
        <name>Zn(2+)</name>
        <dbReference type="ChEBI" id="CHEBI:29105"/>
        <label>2</label>
    </ligand>
</feature>
<dbReference type="SMART" id="SM00849">
    <property type="entry name" value="Lactamase_B"/>
    <property type="match status" value="1"/>
</dbReference>
<dbReference type="PIRSF" id="PIRSF005457">
    <property type="entry name" value="Glx"/>
    <property type="match status" value="1"/>
</dbReference>
<dbReference type="InterPro" id="IPR035680">
    <property type="entry name" value="Clx_II_MBL"/>
</dbReference>
<dbReference type="InterPro" id="IPR017782">
    <property type="entry name" value="Hydroxyacylglutathione_Hdrlase"/>
</dbReference>
<dbReference type="EC" id="3.1.2.6" evidence="7"/>
<organism evidence="9 10">
    <name type="scientific">Sulfitobacter guttiformis</name>
    <dbReference type="NCBI Taxonomy" id="74349"/>
    <lineage>
        <taxon>Bacteria</taxon>
        <taxon>Pseudomonadati</taxon>
        <taxon>Pseudomonadota</taxon>
        <taxon>Alphaproteobacteria</taxon>
        <taxon>Rhodobacterales</taxon>
        <taxon>Roseobacteraceae</taxon>
        <taxon>Sulfitobacter</taxon>
    </lineage>
</organism>
<dbReference type="GO" id="GO:0004416">
    <property type="term" value="F:hydroxyacylglutathione hydrolase activity"/>
    <property type="evidence" value="ECO:0007669"/>
    <property type="project" value="UniProtKB-UniRule"/>
</dbReference>
<comment type="cofactor">
    <cofactor evidence="7">
        <name>Zn(2+)</name>
        <dbReference type="ChEBI" id="CHEBI:29105"/>
    </cofactor>
    <text evidence="7">Binds 2 Zn(2+) ions per subunit.</text>
</comment>
<proteinExistence type="inferred from homology"/>
<comment type="subunit">
    <text evidence="7">Monomer.</text>
</comment>
<evidence type="ECO:0000256" key="7">
    <source>
        <dbReference type="HAMAP-Rule" id="MF_01374"/>
    </source>
</evidence>
<dbReference type="RefSeq" id="WP_025063306.1">
    <property type="nucleotide sequence ID" value="NZ_RAQK01000001.1"/>
</dbReference>
<evidence type="ECO:0000313" key="9">
    <source>
        <dbReference type="EMBL" id="RKE96360.1"/>
    </source>
</evidence>
<feature type="binding site" evidence="7">
    <location>
        <position position="141"/>
    </location>
    <ligand>
        <name>Zn(2+)</name>
        <dbReference type="ChEBI" id="CHEBI:29105"/>
        <label>2</label>
    </ligand>
</feature>
<dbReference type="PANTHER" id="PTHR43705">
    <property type="entry name" value="HYDROXYACYLGLUTATHIONE HYDROLASE"/>
    <property type="match status" value="1"/>
</dbReference>
<evidence type="ECO:0000256" key="2">
    <source>
        <dbReference type="ARBA" id="ARBA00004963"/>
    </source>
</evidence>
<evidence type="ECO:0000256" key="5">
    <source>
        <dbReference type="ARBA" id="ARBA00022801"/>
    </source>
</evidence>
<feature type="binding site" evidence="7">
    <location>
        <position position="179"/>
    </location>
    <ligand>
        <name>Zn(2+)</name>
        <dbReference type="ChEBI" id="CHEBI:29105"/>
        <label>2</label>
    </ligand>
</feature>
<dbReference type="PANTHER" id="PTHR43705:SF1">
    <property type="entry name" value="HYDROXYACYLGLUTATHIONE HYDROLASE GLOB"/>
    <property type="match status" value="1"/>
</dbReference>
<feature type="binding site" evidence="7">
    <location>
        <position position="69"/>
    </location>
    <ligand>
        <name>Zn(2+)</name>
        <dbReference type="ChEBI" id="CHEBI:29105"/>
        <label>2</label>
    </ligand>
</feature>
<evidence type="ECO:0000313" key="10">
    <source>
        <dbReference type="Proteomes" id="UP000284407"/>
    </source>
</evidence>
<comment type="function">
    <text evidence="7">Thiolesterase that catalyzes the hydrolysis of S-D-lactoyl-glutathione to form glutathione and D-lactic acid.</text>
</comment>